<feature type="compositionally biased region" description="Basic residues" evidence="1">
    <location>
        <begin position="87"/>
        <end position="97"/>
    </location>
</feature>
<keyword evidence="3" id="KW-1185">Reference proteome</keyword>
<dbReference type="Proteomes" id="UP001501791">
    <property type="component" value="Unassembled WGS sequence"/>
</dbReference>
<protein>
    <submittedName>
        <fullName evidence="2">Uncharacterized protein</fullName>
    </submittedName>
</protein>
<feature type="region of interest" description="Disordered" evidence="1">
    <location>
        <begin position="66"/>
        <end position="116"/>
    </location>
</feature>
<gene>
    <name evidence="2" type="ORF">GCM10009691_09560</name>
</gene>
<proteinExistence type="predicted"/>
<comment type="caution">
    <text evidence="2">The sequence shown here is derived from an EMBL/GenBank/DDBJ whole genome shotgun (WGS) entry which is preliminary data.</text>
</comment>
<feature type="compositionally biased region" description="Basic and acidic residues" evidence="1">
    <location>
        <begin position="68"/>
        <end position="78"/>
    </location>
</feature>
<evidence type="ECO:0000313" key="3">
    <source>
        <dbReference type="Proteomes" id="UP001501791"/>
    </source>
</evidence>
<name>A0ABN2BAX8_9MICO</name>
<feature type="region of interest" description="Disordered" evidence="1">
    <location>
        <begin position="1"/>
        <end position="37"/>
    </location>
</feature>
<sequence>MSADREALVLYGGSSARPDQRNRTVPGPRPADRDQNHTGLVQNHMDQDLPNHLGQVQNHTVLALNHTGQDRERSHKEPTLPAVDRGRNRKDRGRNRKGREQNHRGRGLPNRQGRRTHRARMFATRVPRRKQAQVRWPAPGRTAVGCSAQDSARADHATAVVLIQLGAAANSSLTPVARGDRVVKLHVSVWFPS</sequence>
<dbReference type="EMBL" id="BAAALY010000004">
    <property type="protein sequence ID" value="GAA1536305.1"/>
    <property type="molecule type" value="Genomic_DNA"/>
</dbReference>
<accession>A0ABN2BAX8</accession>
<reference evidence="2 3" key="1">
    <citation type="journal article" date="2019" name="Int. J. Syst. Evol. Microbiol.">
        <title>The Global Catalogue of Microorganisms (GCM) 10K type strain sequencing project: providing services to taxonomists for standard genome sequencing and annotation.</title>
        <authorList>
            <consortium name="The Broad Institute Genomics Platform"/>
            <consortium name="The Broad Institute Genome Sequencing Center for Infectious Disease"/>
            <person name="Wu L."/>
            <person name="Ma J."/>
        </authorList>
    </citation>
    <scope>NUCLEOTIDE SEQUENCE [LARGE SCALE GENOMIC DNA]</scope>
    <source>
        <strain evidence="2 3">JCM 13319</strain>
    </source>
</reference>
<evidence type="ECO:0000313" key="2">
    <source>
        <dbReference type="EMBL" id="GAA1536305.1"/>
    </source>
</evidence>
<organism evidence="2 3">
    <name type="scientific">Brevibacterium picturae</name>
    <dbReference type="NCBI Taxonomy" id="260553"/>
    <lineage>
        <taxon>Bacteria</taxon>
        <taxon>Bacillati</taxon>
        <taxon>Actinomycetota</taxon>
        <taxon>Actinomycetes</taxon>
        <taxon>Micrococcales</taxon>
        <taxon>Brevibacteriaceae</taxon>
        <taxon>Brevibacterium</taxon>
    </lineage>
</organism>
<evidence type="ECO:0000256" key="1">
    <source>
        <dbReference type="SAM" id="MobiDB-lite"/>
    </source>
</evidence>